<dbReference type="InterPro" id="IPR012349">
    <property type="entry name" value="Split_barrel_FMN-bd"/>
</dbReference>
<evidence type="ECO:0000313" key="7">
    <source>
        <dbReference type="Proteomes" id="UP001518989"/>
    </source>
</evidence>
<dbReference type="PANTHER" id="PTHR33798">
    <property type="entry name" value="FLAVOPROTEIN OXYGENASE"/>
    <property type="match status" value="1"/>
</dbReference>
<evidence type="ECO:0000256" key="2">
    <source>
        <dbReference type="ARBA" id="ARBA00022630"/>
    </source>
</evidence>
<keyword evidence="2" id="KW-0285">Flavoprotein</keyword>
<dbReference type="SUPFAM" id="SSF50475">
    <property type="entry name" value="FMN-binding split barrel"/>
    <property type="match status" value="1"/>
</dbReference>
<comment type="similarity">
    <text evidence="4">Belongs to the flavoredoxin family.</text>
</comment>
<accession>A0ABS3KVH2</accession>
<dbReference type="PANTHER" id="PTHR33798:SF5">
    <property type="entry name" value="FLAVIN REDUCTASE LIKE DOMAIN-CONTAINING PROTEIN"/>
    <property type="match status" value="1"/>
</dbReference>
<comment type="cofactor">
    <cofactor evidence="1">
        <name>FMN</name>
        <dbReference type="ChEBI" id="CHEBI:58210"/>
    </cofactor>
</comment>
<dbReference type="RefSeq" id="WP_207419653.1">
    <property type="nucleotide sequence ID" value="NZ_CP061177.1"/>
</dbReference>
<protein>
    <submittedName>
        <fullName evidence="6">Flavin reductase family protein</fullName>
    </submittedName>
</protein>
<keyword evidence="7" id="KW-1185">Reference proteome</keyword>
<evidence type="ECO:0000256" key="1">
    <source>
        <dbReference type="ARBA" id="ARBA00001917"/>
    </source>
</evidence>
<dbReference type="Gene3D" id="2.30.110.10">
    <property type="entry name" value="Electron Transport, Fmn-binding Protein, Chain A"/>
    <property type="match status" value="1"/>
</dbReference>
<feature type="domain" description="Flavin reductase like" evidence="5">
    <location>
        <begin position="19"/>
        <end position="173"/>
    </location>
</feature>
<dbReference type="SMART" id="SM00903">
    <property type="entry name" value="Flavin_Reduct"/>
    <property type="match status" value="1"/>
</dbReference>
<evidence type="ECO:0000256" key="4">
    <source>
        <dbReference type="ARBA" id="ARBA00038054"/>
    </source>
</evidence>
<dbReference type="Proteomes" id="UP001518989">
    <property type="component" value="Unassembled WGS sequence"/>
</dbReference>
<comment type="caution">
    <text evidence="6">The sequence shown here is derived from an EMBL/GenBank/DDBJ whole genome shotgun (WGS) entry which is preliminary data.</text>
</comment>
<keyword evidence="3" id="KW-0288">FMN</keyword>
<evidence type="ECO:0000313" key="6">
    <source>
        <dbReference type="EMBL" id="MBO1081481.1"/>
    </source>
</evidence>
<name>A0ABS3KVH2_9PROT</name>
<gene>
    <name evidence="6" type="ORF">IAI61_20805</name>
</gene>
<evidence type="ECO:0000259" key="5">
    <source>
        <dbReference type="SMART" id="SM00903"/>
    </source>
</evidence>
<evidence type="ECO:0000256" key="3">
    <source>
        <dbReference type="ARBA" id="ARBA00022643"/>
    </source>
</evidence>
<organism evidence="6 7">
    <name type="scientific">Roseomonas haemaphysalidis</name>
    <dbReference type="NCBI Taxonomy" id="2768162"/>
    <lineage>
        <taxon>Bacteria</taxon>
        <taxon>Pseudomonadati</taxon>
        <taxon>Pseudomonadota</taxon>
        <taxon>Alphaproteobacteria</taxon>
        <taxon>Acetobacterales</taxon>
        <taxon>Roseomonadaceae</taxon>
        <taxon>Roseomonas</taxon>
    </lineage>
</organism>
<dbReference type="InterPro" id="IPR002563">
    <property type="entry name" value="Flavin_Rdtase-like_dom"/>
</dbReference>
<reference evidence="6 7" key="1">
    <citation type="submission" date="2020-09" db="EMBL/GenBank/DDBJ databases">
        <title>Roseomonas.</title>
        <authorList>
            <person name="Zhu W."/>
        </authorList>
    </citation>
    <scope>NUCLEOTIDE SEQUENCE [LARGE SCALE GENOMIC DNA]</scope>
    <source>
        <strain evidence="6 7">573</strain>
    </source>
</reference>
<dbReference type="Pfam" id="PF01613">
    <property type="entry name" value="Flavin_Reduct"/>
    <property type="match status" value="1"/>
</dbReference>
<dbReference type="EMBL" id="JACTNG010000015">
    <property type="protein sequence ID" value="MBO1081481.1"/>
    <property type="molecule type" value="Genomic_DNA"/>
</dbReference>
<proteinExistence type="inferred from homology"/>
<sequence>MLFDFTTLPTKDRYKLITATVVPRPIAWVVTQDAAGVLNAAPFSFFNAVSSDPPILALSIGGATGAELNKDTLANIQATGQFTLCLVPEDALDAMNVTAINLPPEVDELAEAGLDTLPSSKVAPPRIARSPVAFECETHQLIPLGGNTLVLGRILALHVRDDCVLDAARHHVDTPRLGLVGRMHGGGWYLRTTDRVEVPRIPLPDWLARKQL</sequence>